<accession>W4Q4P3</accession>
<evidence type="ECO:0000313" key="1">
    <source>
        <dbReference type="EMBL" id="GAE26334.1"/>
    </source>
</evidence>
<dbReference type="AlphaFoldDB" id="W4Q4P3"/>
<dbReference type="EMBL" id="BAUT01000022">
    <property type="protein sequence ID" value="GAE26334.1"/>
    <property type="molecule type" value="Genomic_DNA"/>
</dbReference>
<protein>
    <submittedName>
        <fullName evidence="1">Uncharacterized protein</fullName>
    </submittedName>
</protein>
<organism evidence="1 2">
    <name type="scientific">Halalkalibacter wakoensis JCM 9140</name>
    <dbReference type="NCBI Taxonomy" id="1236970"/>
    <lineage>
        <taxon>Bacteria</taxon>
        <taxon>Bacillati</taxon>
        <taxon>Bacillota</taxon>
        <taxon>Bacilli</taxon>
        <taxon>Bacillales</taxon>
        <taxon>Bacillaceae</taxon>
        <taxon>Halalkalibacter</taxon>
    </lineage>
</organism>
<dbReference type="OrthoDB" id="2869413at2"/>
<reference evidence="1" key="1">
    <citation type="journal article" date="2014" name="Genome Announc.">
        <title>Draft Genome Sequences of Three Alkaliphilic Bacillus Strains, Bacillus wakoensis JCM 9140T, Bacillus akibai JCM 9157T, and Bacillus hemicellulosilyticus JCM 9152T.</title>
        <authorList>
            <person name="Yuki M."/>
            <person name="Oshima K."/>
            <person name="Suda W."/>
            <person name="Oshida Y."/>
            <person name="Kitamura K."/>
            <person name="Iida T."/>
            <person name="Hattori M."/>
            <person name="Ohkuma M."/>
        </authorList>
    </citation>
    <scope>NUCLEOTIDE SEQUENCE [LARGE SCALE GENOMIC DNA]</scope>
    <source>
        <strain evidence="1">JCM 9140</strain>
    </source>
</reference>
<dbReference type="RefSeq" id="WP_034745834.1">
    <property type="nucleotide sequence ID" value="NZ_BAUT01000022.1"/>
</dbReference>
<comment type="caution">
    <text evidence="1">The sequence shown here is derived from an EMBL/GenBank/DDBJ whole genome shotgun (WGS) entry which is preliminary data.</text>
</comment>
<name>W4Q4P3_9BACI</name>
<evidence type="ECO:0000313" key="2">
    <source>
        <dbReference type="Proteomes" id="UP000018890"/>
    </source>
</evidence>
<dbReference type="Proteomes" id="UP000018890">
    <property type="component" value="Unassembled WGS sequence"/>
</dbReference>
<sequence length="206" mass="23663">MNIKAVPVPMFQLDKHFNILSSSKAAEQVFLPASNFLTLVDDESKNKVTNFLVDPLKQQDSIEVNLQTYDNPFSLFQLFIEWENEIGSLICIEKDDEYQRSTQILHRLREQLQSIDFHEYEAHIRKELLPAILNVKLSDLHRLSLSEYSGSLKDVPSKIDTTLDLISVLRPELIEIGKSEYLDLITNELTDISSIIHYLLAASTNE</sequence>
<dbReference type="STRING" id="1236970.JCM9140_2385"/>
<gene>
    <name evidence="1" type="ORF">JCM9140_2385</name>
</gene>
<keyword evidence="2" id="KW-1185">Reference proteome</keyword>
<proteinExistence type="predicted"/>